<evidence type="ECO:0000256" key="1">
    <source>
        <dbReference type="ARBA" id="ARBA00005406"/>
    </source>
</evidence>
<feature type="chain" id="PRO_5040800081" description="ADP-ribosyl cyclase/cyclic ADP-ribose hydrolase" evidence="6">
    <location>
        <begin position="26"/>
        <end position="416"/>
    </location>
</feature>
<dbReference type="InterPro" id="IPR003193">
    <property type="entry name" value="ADP-ribosyl_cyclase"/>
</dbReference>
<evidence type="ECO:0000256" key="2">
    <source>
        <dbReference type="ARBA" id="ARBA00022679"/>
    </source>
</evidence>
<accession>A0A9W9YGR1</accession>
<name>A0A9W9YGR1_9CNID</name>
<evidence type="ECO:0000313" key="7">
    <source>
        <dbReference type="EMBL" id="KAJ7334516.1"/>
    </source>
</evidence>
<evidence type="ECO:0000256" key="3">
    <source>
        <dbReference type="ARBA" id="ARBA00022801"/>
    </source>
</evidence>
<dbReference type="OrthoDB" id="10028716at2759"/>
<organism evidence="7 8">
    <name type="scientific">Desmophyllum pertusum</name>
    <dbReference type="NCBI Taxonomy" id="174260"/>
    <lineage>
        <taxon>Eukaryota</taxon>
        <taxon>Metazoa</taxon>
        <taxon>Cnidaria</taxon>
        <taxon>Anthozoa</taxon>
        <taxon>Hexacorallia</taxon>
        <taxon>Scleractinia</taxon>
        <taxon>Caryophylliina</taxon>
        <taxon>Caryophylliidae</taxon>
        <taxon>Desmophyllum</taxon>
    </lineage>
</organism>
<evidence type="ECO:0000256" key="6">
    <source>
        <dbReference type="SAM" id="SignalP"/>
    </source>
</evidence>
<dbReference type="EMBL" id="MU827784">
    <property type="protein sequence ID" value="KAJ7334516.1"/>
    <property type="molecule type" value="Genomic_DNA"/>
</dbReference>
<reference evidence="7" key="1">
    <citation type="submission" date="2023-01" db="EMBL/GenBank/DDBJ databases">
        <title>Genome assembly of the deep-sea coral Lophelia pertusa.</title>
        <authorList>
            <person name="Herrera S."/>
            <person name="Cordes E."/>
        </authorList>
    </citation>
    <scope>NUCLEOTIDE SEQUENCE</scope>
    <source>
        <strain evidence="7">USNM1676648</strain>
        <tissue evidence="7">Polyp</tissue>
    </source>
</reference>
<dbReference type="GO" id="GO:0016740">
    <property type="term" value="F:transferase activity"/>
    <property type="evidence" value="ECO:0007669"/>
    <property type="project" value="UniProtKB-KW"/>
</dbReference>
<proteinExistence type="inferred from homology"/>
<dbReference type="PANTHER" id="PTHR10912">
    <property type="entry name" value="ADP-RIBOSYL CYCLASE"/>
    <property type="match status" value="1"/>
</dbReference>
<protein>
    <recommendedName>
        <fullName evidence="9">ADP-ribosyl cyclase/cyclic ADP-ribose hydrolase</fullName>
    </recommendedName>
</protein>
<keyword evidence="5" id="KW-1015">Disulfide bond</keyword>
<evidence type="ECO:0000313" key="8">
    <source>
        <dbReference type="Proteomes" id="UP001163046"/>
    </source>
</evidence>
<dbReference type="PANTHER" id="PTHR10912:SF7">
    <property type="entry name" value="ADP-RIBOSYL CYCLASE_CYCLIC ADP-RIBOSE HYDROLASE"/>
    <property type="match status" value="1"/>
</dbReference>
<evidence type="ECO:0000256" key="4">
    <source>
        <dbReference type="ARBA" id="ARBA00023027"/>
    </source>
</evidence>
<dbReference type="AlphaFoldDB" id="A0A9W9YGR1"/>
<keyword evidence="4" id="KW-0520">NAD</keyword>
<keyword evidence="8" id="KW-1185">Reference proteome</keyword>
<keyword evidence="2" id="KW-0808">Transferase</keyword>
<dbReference type="GO" id="GO:0016849">
    <property type="term" value="F:phosphorus-oxygen lyase activity"/>
    <property type="evidence" value="ECO:0007669"/>
    <property type="project" value="TreeGrafter"/>
</dbReference>
<keyword evidence="3" id="KW-0378">Hydrolase</keyword>
<dbReference type="Gene3D" id="3.40.50.720">
    <property type="entry name" value="NAD(P)-binding Rossmann-like Domain"/>
    <property type="match status" value="1"/>
</dbReference>
<dbReference type="Pfam" id="PF02267">
    <property type="entry name" value="Rib_hydrolayse"/>
    <property type="match status" value="1"/>
</dbReference>
<feature type="signal peptide" evidence="6">
    <location>
        <begin position="1"/>
        <end position="25"/>
    </location>
</feature>
<comment type="caution">
    <text evidence="7">The sequence shown here is derived from an EMBL/GenBank/DDBJ whole genome shotgun (WGS) entry which is preliminary data.</text>
</comment>
<keyword evidence="6" id="KW-0732">Signal</keyword>
<dbReference type="Proteomes" id="UP001163046">
    <property type="component" value="Unassembled WGS sequence"/>
</dbReference>
<dbReference type="SUPFAM" id="SSF52309">
    <property type="entry name" value="N-(deoxy)ribosyltransferase-like"/>
    <property type="match status" value="1"/>
</dbReference>
<evidence type="ECO:0008006" key="9">
    <source>
        <dbReference type="Google" id="ProtNLM"/>
    </source>
</evidence>
<dbReference type="GO" id="GO:0005886">
    <property type="term" value="C:plasma membrane"/>
    <property type="evidence" value="ECO:0007669"/>
    <property type="project" value="TreeGrafter"/>
</dbReference>
<gene>
    <name evidence="7" type="ORF">OS493_014839</name>
</gene>
<comment type="similarity">
    <text evidence="1">Belongs to the ADP-ribosyl cyclase family.</text>
</comment>
<sequence length="416" mass="48704">MVLCTTLSSFLIILQSYLICTVVTSQPREGRNIFPRSPDNRRGLDLKLLANRAYQKTLHQPLYYAKQNYWLRKRYGNLWRKKPIGSVPLRSYYTPTLAREYNLLRNAESRSLLTPAASFWNNVDEDTKFVEEKIQEYYDQRLNKNKNKWMFKPVQGSTQHLKEIFVGRCWDFVTNRGKYLVNPTKVDCEKLWKAFLNSFSFKGPCDVTFEDYTPFFNMYDEKPLNDRVLFWSGTRELTHAYSNLYERFTTLEDTLAGFLMNGVRWCGSKKQPGIDFKACPYECSKQKYFWGQAAAKLAKRARGVVHVMLNGTRQHFVDRQIFPSFMDDSYLAENQLSSLPVHEVKEFRILVSHSLHHKSLERCDSLTVLELQNRAKARGLKATCFDNPYFIRHLLCLDNPGDSLCLFKVTDQDALL</sequence>
<dbReference type="Gene3D" id="1.20.82.10">
    <property type="entry name" value="ADP Ribosyl Cyclase, Chain A, domain 1"/>
    <property type="match status" value="1"/>
</dbReference>
<evidence type="ECO:0000256" key="5">
    <source>
        <dbReference type="ARBA" id="ARBA00023157"/>
    </source>
</evidence>
<dbReference type="GO" id="GO:0061809">
    <property type="term" value="F:NAD+ nucleosidase activity, cyclic ADP-ribose generating"/>
    <property type="evidence" value="ECO:0007669"/>
    <property type="project" value="InterPro"/>
</dbReference>